<dbReference type="Pfam" id="PF07587">
    <property type="entry name" value="PSD1"/>
    <property type="match status" value="1"/>
</dbReference>
<dbReference type="SUPFAM" id="SSF46626">
    <property type="entry name" value="Cytochrome c"/>
    <property type="match status" value="1"/>
</dbReference>
<evidence type="ECO:0000256" key="4">
    <source>
        <dbReference type="PROSITE-ProRule" id="PRU00433"/>
    </source>
</evidence>
<evidence type="ECO:0000313" key="7">
    <source>
        <dbReference type="EMBL" id="QDV85620.1"/>
    </source>
</evidence>
<dbReference type="Proteomes" id="UP000318081">
    <property type="component" value="Chromosome"/>
</dbReference>
<evidence type="ECO:0000256" key="3">
    <source>
        <dbReference type="ARBA" id="ARBA00023004"/>
    </source>
</evidence>
<protein>
    <submittedName>
        <fullName evidence="7">Planctomycete cytochrome C</fullName>
    </submittedName>
</protein>
<keyword evidence="2 4" id="KW-0479">Metal-binding</keyword>
<keyword evidence="1 4" id="KW-0349">Heme</keyword>
<reference evidence="7 8" key="1">
    <citation type="submission" date="2019-02" db="EMBL/GenBank/DDBJ databases">
        <title>Deep-cultivation of Planctomycetes and their phenomic and genomic characterization uncovers novel biology.</title>
        <authorList>
            <person name="Wiegand S."/>
            <person name="Jogler M."/>
            <person name="Boedeker C."/>
            <person name="Pinto D."/>
            <person name="Vollmers J."/>
            <person name="Rivas-Marin E."/>
            <person name="Kohn T."/>
            <person name="Peeters S.H."/>
            <person name="Heuer A."/>
            <person name="Rast P."/>
            <person name="Oberbeckmann S."/>
            <person name="Bunk B."/>
            <person name="Jeske O."/>
            <person name="Meyerdierks A."/>
            <person name="Storesund J.E."/>
            <person name="Kallscheuer N."/>
            <person name="Luecker S."/>
            <person name="Lage O.M."/>
            <person name="Pohl T."/>
            <person name="Merkel B.J."/>
            <person name="Hornburger P."/>
            <person name="Mueller R.-W."/>
            <person name="Bruemmer F."/>
            <person name="Labrenz M."/>
            <person name="Spormann A.M."/>
            <person name="Op den Camp H."/>
            <person name="Overmann J."/>
            <person name="Amann R."/>
            <person name="Jetten M.S.M."/>
            <person name="Mascher T."/>
            <person name="Medema M.H."/>
            <person name="Devos D.P."/>
            <person name="Kaster A.-K."/>
            <person name="Ovreas L."/>
            <person name="Rohde M."/>
            <person name="Galperin M.Y."/>
            <person name="Jogler C."/>
        </authorList>
    </citation>
    <scope>NUCLEOTIDE SEQUENCE [LARGE SCALE GENOMIC DNA]</scope>
    <source>
        <strain evidence="7 8">TBK1r</strain>
    </source>
</reference>
<dbReference type="PANTHER" id="PTHR35889:SF3">
    <property type="entry name" value="F-BOX DOMAIN-CONTAINING PROTEIN"/>
    <property type="match status" value="1"/>
</dbReference>
<dbReference type="Pfam" id="PF07583">
    <property type="entry name" value="PSCyt2"/>
    <property type="match status" value="1"/>
</dbReference>
<evidence type="ECO:0000313" key="8">
    <source>
        <dbReference type="Proteomes" id="UP000318081"/>
    </source>
</evidence>
<dbReference type="InterPro" id="IPR011444">
    <property type="entry name" value="DUF1549"/>
</dbReference>
<organism evidence="7 8">
    <name type="scientific">Stieleria magnilauensis</name>
    <dbReference type="NCBI Taxonomy" id="2527963"/>
    <lineage>
        <taxon>Bacteria</taxon>
        <taxon>Pseudomonadati</taxon>
        <taxon>Planctomycetota</taxon>
        <taxon>Planctomycetia</taxon>
        <taxon>Pirellulales</taxon>
        <taxon>Pirellulaceae</taxon>
        <taxon>Stieleria</taxon>
    </lineage>
</organism>
<evidence type="ECO:0000256" key="1">
    <source>
        <dbReference type="ARBA" id="ARBA00022617"/>
    </source>
</evidence>
<accession>A0ABX5XUA9</accession>
<keyword evidence="3 4" id="KW-0408">Iron</keyword>
<evidence type="ECO:0000259" key="6">
    <source>
        <dbReference type="PROSITE" id="PS51007"/>
    </source>
</evidence>
<feature type="region of interest" description="Disordered" evidence="5">
    <location>
        <begin position="635"/>
        <end position="654"/>
    </location>
</feature>
<evidence type="ECO:0000256" key="5">
    <source>
        <dbReference type="SAM" id="MobiDB-lite"/>
    </source>
</evidence>
<dbReference type="Pfam" id="PF07635">
    <property type="entry name" value="PSCyt1"/>
    <property type="match status" value="1"/>
</dbReference>
<evidence type="ECO:0000256" key="2">
    <source>
        <dbReference type="ARBA" id="ARBA00022723"/>
    </source>
</evidence>
<feature type="compositionally biased region" description="Basic and acidic residues" evidence="5">
    <location>
        <begin position="439"/>
        <end position="448"/>
    </location>
</feature>
<dbReference type="InterPro" id="IPR011429">
    <property type="entry name" value="Cyt_c_Planctomycete-type"/>
</dbReference>
<dbReference type="PROSITE" id="PS51007">
    <property type="entry name" value="CYTC"/>
    <property type="match status" value="1"/>
</dbReference>
<dbReference type="PANTHER" id="PTHR35889">
    <property type="entry name" value="CYCLOINULO-OLIGOSACCHARIDE FRUCTANOTRANSFERASE-RELATED"/>
    <property type="match status" value="1"/>
</dbReference>
<feature type="domain" description="Cytochrome c" evidence="6">
    <location>
        <begin position="22"/>
        <end position="125"/>
    </location>
</feature>
<dbReference type="EMBL" id="CP036432">
    <property type="protein sequence ID" value="QDV85620.1"/>
    <property type="molecule type" value="Genomic_DNA"/>
</dbReference>
<keyword evidence="8" id="KW-1185">Reference proteome</keyword>
<dbReference type="InterPro" id="IPR022655">
    <property type="entry name" value="DUF1553"/>
</dbReference>
<gene>
    <name evidence="7" type="ORF">TBK1r_46350</name>
</gene>
<sequence>MRTIVAIILIPLWILPPLVANDDVSKGEKLFALHVKPLIAEKCLACHGAEPDDIQGGLDLRTREALIAGGESFEDEVLIPGKGEQSYLYRTASRSEEGFEMPPKEADQLTEAQTWWIRDWIDAGAPWPDEQRVAMIQQRYAEGVQVATSKALSDDWQNRRYEPQKLWAYRPLQHVSVPAGKHPIDWFIDEKLAAAGLAPAPPAPAAELVRRMSFGLTGLPPSPEDVKHFTREYANDRESAVRMFAQQLMASPHYGEQFGLRWLDVVRYADTAGFANDYSRPNAWRYRDYVVRAFNEDKPYDEFIRQQIAGDEIDAEDPENLIATGFLRMGPWEQTGMSVFKETRQQWLDDITDSVGQTFLAHALQCAKCHDHKFDPVPTRDYYSMMAVFSTTQFAERDAPFLDVENKTGFEASDQWVNAKVAAYERERKELNQKVAKARKQETGDAKVGDNGLDPGDEASLARMSKNIARHRWELDRTRPIAFAVYTGKTIQRNNVGNRIELPENPWAKGQLEADAILAGGNVYSPTDPVQPGPLSAAVALGQMQPPSFPDGKGKRRLALARWIAAEDNPLTARVIVNRVWSWHFGKGLAGNPNNFGGTGALPTHPQLLDHLARWFMDQGWSIKKLNELIVTSQAYRRSSRHPQPQRQATLDPKGNLYASFQPRRLTAEEIRDAMLVASGELNRSIGGIPARPDVNLEVAFQPRQIMGGAASVYEPDPTPGQRNRRSLYAEKIRGLRDPFLESFNQPGPDKSCELRETSTVAPQALTLLNSEEVFDRSIAFAKRLVDEQLDDVETIDRAFQLALGRTPTAEERSLCLDQWNDAIAEESSRSYQAKTWPDQIMRTVMAEKTGQPYDFIETMPAYTNYQPDLQPADVDAKTRGLAHVCLVIFNLNEFAYLD</sequence>
<name>A0ABX5XUA9_9BACT</name>
<feature type="region of interest" description="Disordered" evidence="5">
    <location>
        <begin position="438"/>
        <end position="459"/>
    </location>
</feature>
<dbReference type="Gene3D" id="1.10.760.10">
    <property type="entry name" value="Cytochrome c-like domain"/>
    <property type="match status" value="1"/>
</dbReference>
<dbReference type="InterPro" id="IPR009056">
    <property type="entry name" value="Cyt_c-like_dom"/>
</dbReference>
<proteinExistence type="predicted"/>
<dbReference type="InterPro" id="IPR036909">
    <property type="entry name" value="Cyt_c-like_dom_sf"/>
</dbReference>
<dbReference type="RefSeq" id="WP_145215546.1">
    <property type="nucleotide sequence ID" value="NZ_CP036432.1"/>
</dbReference>